<evidence type="ECO:0000313" key="2">
    <source>
        <dbReference type="Proteomes" id="UP000006729"/>
    </source>
</evidence>
<accession>A0A2K1XQ48</accession>
<dbReference type="ExpressionAtlas" id="A0A2K1XQ48">
    <property type="expression patterns" value="baseline and differential"/>
</dbReference>
<organism evidence="1 2">
    <name type="scientific">Populus trichocarpa</name>
    <name type="common">Western balsam poplar</name>
    <name type="synonym">Populus balsamifera subsp. trichocarpa</name>
    <dbReference type="NCBI Taxonomy" id="3694"/>
    <lineage>
        <taxon>Eukaryota</taxon>
        <taxon>Viridiplantae</taxon>
        <taxon>Streptophyta</taxon>
        <taxon>Embryophyta</taxon>
        <taxon>Tracheophyta</taxon>
        <taxon>Spermatophyta</taxon>
        <taxon>Magnoliopsida</taxon>
        <taxon>eudicotyledons</taxon>
        <taxon>Gunneridae</taxon>
        <taxon>Pentapetalae</taxon>
        <taxon>rosids</taxon>
        <taxon>fabids</taxon>
        <taxon>Malpighiales</taxon>
        <taxon>Salicaceae</taxon>
        <taxon>Saliceae</taxon>
        <taxon>Populus</taxon>
    </lineage>
</organism>
<reference evidence="1 2" key="1">
    <citation type="journal article" date="2006" name="Science">
        <title>The genome of black cottonwood, Populus trichocarpa (Torr. &amp; Gray).</title>
        <authorList>
            <person name="Tuskan G.A."/>
            <person name="Difazio S."/>
            <person name="Jansson S."/>
            <person name="Bohlmann J."/>
            <person name="Grigoriev I."/>
            <person name="Hellsten U."/>
            <person name="Putnam N."/>
            <person name="Ralph S."/>
            <person name="Rombauts S."/>
            <person name="Salamov A."/>
            <person name="Schein J."/>
            <person name="Sterck L."/>
            <person name="Aerts A."/>
            <person name="Bhalerao R.R."/>
            <person name="Bhalerao R.P."/>
            <person name="Blaudez D."/>
            <person name="Boerjan W."/>
            <person name="Brun A."/>
            <person name="Brunner A."/>
            <person name="Busov V."/>
            <person name="Campbell M."/>
            <person name="Carlson J."/>
            <person name="Chalot M."/>
            <person name="Chapman J."/>
            <person name="Chen G.L."/>
            <person name="Cooper D."/>
            <person name="Coutinho P.M."/>
            <person name="Couturier J."/>
            <person name="Covert S."/>
            <person name="Cronk Q."/>
            <person name="Cunningham R."/>
            <person name="Davis J."/>
            <person name="Degroeve S."/>
            <person name="Dejardin A."/>
            <person name="Depamphilis C."/>
            <person name="Detter J."/>
            <person name="Dirks B."/>
            <person name="Dubchak I."/>
            <person name="Duplessis S."/>
            <person name="Ehlting J."/>
            <person name="Ellis B."/>
            <person name="Gendler K."/>
            <person name="Goodstein D."/>
            <person name="Gribskov M."/>
            <person name="Grimwood J."/>
            <person name="Groover A."/>
            <person name="Gunter L."/>
            <person name="Hamberger B."/>
            <person name="Heinze B."/>
            <person name="Helariutta Y."/>
            <person name="Henrissat B."/>
            <person name="Holligan D."/>
            <person name="Holt R."/>
            <person name="Huang W."/>
            <person name="Islam-Faridi N."/>
            <person name="Jones S."/>
            <person name="Jones-Rhoades M."/>
            <person name="Jorgensen R."/>
            <person name="Joshi C."/>
            <person name="Kangasjarvi J."/>
            <person name="Karlsson J."/>
            <person name="Kelleher C."/>
            <person name="Kirkpatrick R."/>
            <person name="Kirst M."/>
            <person name="Kohler A."/>
            <person name="Kalluri U."/>
            <person name="Larimer F."/>
            <person name="Leebens-Mack J."/>
            <person name="Leple J.C."/>
            <person name="Locascio P."/>
            <person name="Lou Y."/>
            <person name="Lucas S."/>
            <person name="Martin F."/>
            <person name="Montanini B."/>
            <person name="Napoli C."/>
            <person name="Nelson D.R."/>
            <person name="Nelson C."/>
            <person name="Nieminen K."/>
            <person name="Nilsson O."/>
            <person name="Pereda V."/>
            <person name="Peter G."/>
            <person name="Philippe R."/>
            <person name="Pilate G."/>
            <person name="Poliakov A."/>
            <person name="Razumovskaya J."/>
            <person name="Richardson P."/>
            <person name="Rinaldi C."/>
            <person name="Ritland K."/>
            <person name="Rouze P."/>
            <person name="Ryaboy D."/>
            <person name="Schmutz J."/>
            <person name="Schrader J."/>
            <person name="Segerman B."/>
            <person name="Shin H."/>
            <person name="Siddiqui A."/>
            <person name="Sterky F."/>
            <person name="Terry A."/>
            <person name="Tsai C.J."/>
            <person name="Uberbacher E."/>
            <person name="Unneberg P."/>
            <person name="Vahala J."/>
            <person name="Wall K."/>
            <person name="Wessler S."/>
            <person name="Yang G."/>
            <person name="Yin T."/>
            <person name="Douglas C."/>
            <person name="Marra M."/>
            <person name="Sandberg G."/>
            <person name="Van de Peer Y."/>
            <person name="Rokhsar D."/>
        </authorList>
    </citation>
    <scope>NUCLEOTIDE SEQUENCE [LARGE SCALE GENOMIC DNA]</scope>
    <source>
        <strain evidence="2">cv. Nisqually</strain>
    </source>
</reference>
<keyword evidence="2" id="KW-1185">Reference proteome</keyword>
<dbReference type="AlphaFoldDB" id="A0A2K1XQ48"/>
<protein>
    <submittedName>
        <fullName evidence="1">Uncharacterized protein</fullName>
    </submittedName>
</protein>
<name>A0A2K1XQ48_POPTR</name>
<dbReference type="EMBL" id="CM009303">
    <property type="protein sequence ID" value="PNT02902.1"/>
    <property type="molecule type" value="Genomic_DNA"/>
</dbReference>
<dbReference type="Proteomes" id="UP000006729">
    <property type="component" value="Chromosome 14"/>
</dbReference>
<evidence type="ECO:0000313" key="1">
    <source>
        <dbReference type="EMBL" id="PNT02902.1"/>
    </source>
</evidence>
<gene>
    <name evidence="1" type="ORF">POPTR_014G039300</name>
</gene>
<proteinExistence type="predicted"/>
<sequence length="87" mass="10055">MGMLCWKELFSFFYTLRILNSVRKNVIPLFTLHVNVFAYIYSLSFLPRLIRGFALTIFFLLPVDSALDEKSWDGQGSFCQPVSNGRP</sequence>
<dbReference type="InParanoid" id="A0A2K1XQ48"/>